<protein>
    <recommendedName>
        <fullName evidence="6">Redoxin domain-containing protein</fullName>
    </recommendedName>
</protein>
<dbReference type="Pfam" id="PF08534">
    <property type="entry name" value="Redoxin"/>
    <property type="match status" value="1"/>
</dbReference>
<dbReference type="Proteomes" id="UP001500804">
    <property type="component" value="Unassembled WGS sequence"/>
</dbReference>
<dbReference type="SUPFAM" id="SSF52833">
    <property type="entry name" value="Thioredoxin-like"/>
    <property type="match status" value="1"/>
</dbReference>
<evidence type="ECO:0000313" key="7">
    <source>
        <dbReference type="EMBL" id="GAA5125303.1"/>
    </source>
</evidence>
<evidence type="ECO:0000256" key="2">
    <source>
        <dbReference type="ARBA" id="ARBA00022862"/>
    </source>
</evidence>
<evidence type="ECO:0000256" key="4">
    <source>
        <dbReference type="ARBA" id="ARBA00023157"/>
    </source>
</evidence>
<keyword evidence="8" id="KW-1185">Reference proteome</keyword>
<dbReference type="Gene3D" id="3.40.30.10">
    <property type="entry name" value="Glutaredoxin"/>
    <property type="match status" value="1"/>
</dbReference>
<keyword evidence="4" id="KW-1015">Disulfide bond</keyword>
<dbReference type="InterPro" id="IPR050924">
    <property type="entry name" value="Peroxiredoxin_BCP/PrxQ"/>
</dbReference>
<keyword evidence="2" id="KW-0049">Antioxidant</keyword>
<comment type="caution">
    <text evidence="7">The sequence shown here is derived from an EMBL/GenBank/DDBJ whole genome shotgun (WGS) entry which is preliminary data.</text>
</comment>
<gene>
    <name evidence="7" type="ORF">GCM10023320_39540</name>
</gene>
<accession>A0ABP9NLD7</accession>
<evidence type="ECO:0000313" key="8">
    <source>
        <dbReference type="Proteomes" id="UP001500804"/>
    </source>
</evidence>
<dbReference type="PANTHER" id="PTHR42801:SF21">
    <property type="entry name" value="BCPB PROTEIN"/>
    <property type="match status" value="1"/>
</dbReference>
<keyword evidence="3" id="KW-0560">Oxidoreductase</keyword>
<dbReference type="InterPro" id="IPR036249">
    <property type="entry name" value="Thioredoxin-like_sf"/>
</dbReference>
<sequence>MNEYRTLPPDLPVPEDDGAAAHLPGTRMPGLELRATGGGTVRLDALGAGRTVIYVYPLTARPGTDPPDGWDAIPGARGCTPEACGFRDHYQDLRAAGADEVYGLSSQDTDYQREAVERLHLPFQMLSDPAHDLARAVGLPTFEAGGRTLYKRLTLVIRDGAVEHAFYPVFPPDEHAERVLTWLRGQRA</sequence>
<keyword evidence="5" id="KW-0676">Redox-active center</keyword>
<dbReference type="PANTHER" id="PTHR42801">
    <property type="entry name" value="THIOREDOXIN-DEPENDENT PEROXIDE REDUCTASE"/>
    <property type="match status" value="1"/>
</dbReference>
<feature type="domain" description="Redoxin" evidence="6">
    <location>
        <begin position="25"/>
        <end position="179"/>
    </location>
</feature>
<evidence type="ECO:0000256" key="1">
    <source>
        <dbReference type="ARBA" id="ARBA00022559"/>
    </source>
</evidence>
<proteinExistence type="predicted"/>
<evidence type="ECO:0000256" key="3">
    <source>
        <dbReference type="ARBA" id="ARBA00023002"/>
    </source>
</evidence>
<organism evidence="7 8">
    <name type="scientific">Pseudonocardia adelaidensis</name>
    <dbReference type="NCBI Taxonomy" id="648754"/>
    <lineage>
        <taxon>Bacteria</taxon>
        <taxon>Bacillati</taxon>
        <taxon>Actinomycetota</taxon>
        <taxon>Actinomycetes</taxon>
        <taxon>Pseudonocardiales</taxon>
        <taxon>Pseudonocardiaceae</taxon>
        <taxon>Pseudonocardia</taxon>
    </lineage>
</organism>
<reference evidence="8" key="1">
    <citation type="journal article" date="2019" name="Int. J. Syst. Evol. Microbiol.">
        <title>The Global Catalogue of Microorganisms (GCM) 10K type strain sequencing project: providing services to taxonomists for standard genome sequencing and annotation.</title>
        <authorList>
            <consortium name="The Broad Institute Genomics Platform"/>
            <consortium name="The Broad Institute Genome Sequencing Center for Infectious Disease"/>
            <person name="Wu L."/>
            <person name="Ma J."/>
        </authorList>
    </citation>
    <scope>NUCLEOTIDE SEQUENCE [LARGE SCALE GENOMIC DNA]</scope>
    <source>
        <strain evidence="8">JCM 18302</strain>
    </source>
</reference>
<dbReference type="EMBL" id="BAABJO010000014">
    <property type="protein sequence ID" value="GAA5125303.1"/>
    <property type="molecule type" value="Genomic_DNA"/>
</dbReference>
<name>A0ABP9NLD7_9PSEU</name>
<dbReference type="RefSeq" id="WP_345606673.1">
    <property type="nucleotide sequence ID" value="NZ_BAABJO010000014.1"/>
</dbReference>
<dbReference type="InterPro" id="IPR013740">
    <property type="entry name" value="Redoxin"/>
</dbReference>
<evidence type="ECO:0000259" key="6">
    <source>
        <dbReference type="Pfam" id="PF08534"/>
    </source>
</evidence>
<keyword evidence="1" id="KW-0575">Peroxidase</keyword>
<evidence type="ECO:0000256" key="5">
    <source>
        <dbReference type="ARBA" id="ARBA00023284"/>
    </source>
</evidence>
<dbReference type="CDD" id="cd03017">
    <property type="entry name" value="PRX_BCP"/>
    <property type="match status" value="1"/>
</dbReference>